<dbReference type="Proteomes" id="UP000008207">
    <property type="component" value="Chromosome"/>
</dbReference>
<sequence>MLRYRRETPPAGEVVTLARAREHLRLDAADGQDAPVTAALAAAVEQLDGYHGQLRHALLTQVWEATGEGPGECGIPGMRGFLLDLPPVQAVLSIESLSGGAYLPLPAGSWRELYPLRRRCLAVVPTIGAIWPTADRDPAAWRIRFRAGYGEAGDAVPETIRFAILLLATDLFENRDGKQFANLVENPTVERLLAPYRPSEA</sequence>
<dbReference type="Gene3D" id="1.10.3230.30">
    <property type="entry name" value="Phage gp6-like head-tail connector protein"/>
    <property type="match status" value="1"/>
</dbReference>
<evidence type="ECO:0000313" key="1">
    <source>
        <dbReference type="EMBL" id="ACL62066.1"/>
    </source>
</evidence>
<gene>
    <name evidence="1" type="ordered locus">Mnod_7327</name>
</gene>
<dbReference type="HOGENOM" id="CLU_085951_0_1_5"/>
<organism evidence="1 2">
    <name type="scientific">Methylobacterium nodulans (strain LMG 21967 / CNCM I-2342 / ORS 2060)</name>
    <dbReference type="NCBI Taxonomy" id="460265"/>
    <lineage>
        <taxon>Bacteria</taxon>
        <taxon>Pseudomonadati</taxon>
        <taxon>Pseudomonadota</taxon>
        <taxon>Alphaproteobacteria</taxon>
        <taxon>Hyphomicrobiales</taxon>
        <taxon>Methylobacteriaceae</taxon>
        <taxon>Methylobacterium</taxon>
    </lineage>
</organism>
<dbReference type="RefSeq" id="WP_015933625.1">
    <property type="nucleotide sequence ID" value="NC_011894.1"/>
</dbReference>
<keyword evidence="2" id="KW-1185">Reference proteome</keyword>
<evidence type="ECO:0008006" key="3">
    <source>
        <dbReference type="Google" id="ProtNLM"/>
    </source>
</evidence>
<dbReference type="InterPro" id="IPR011738">
    <property type="entry name" value="Phage_CHP"/>
</dbReference>
<protein>
    <recommendedName>
        <fullName evidence="3">Phage gp6-like head-tail connector protein</fullName>
    </recommendedName>
</protein>
<dbReference type="STRING" id="460265.Mnod_7327"/>
<reference evidence="1 2" key="1">
    <citation type="submission" date="2009-01" db="EMBL/GenBank/DDBJ databases">
        <title>Complete sequence of chromosome of Methylobacterium nodulans ORS 2060.</title>
        <authorList>
            <consortium name="US DOE Joint Genome Institute"/>
            <person name="Lucas S."/>
            <person name="Copeland A."/>
            <person name="Lapidus A."/>
            <person name="Glavina del Rio T."/>
            <person name="Dalin E."/>
            <person name="Tice H."/>
            <person name="Bruce D."/>
            <person name="Goodwin L."/>
            <person name="Pitluck S."/>
            <person name="Sims D."/>
            <person name="Brettin T."/>
            <person name="Detter J.C."/>
            <person name="Han C."/>
            <person name="Larimer F."/>
            <person name="Land M."/>
            <person name="Hauser L."/>
            <person name="Kyrpides N."/>
            <person name="Ivanova N."/>
            <person name="Marx C.J."/>
            <person name="Richardson P."/>
        </authorList>
    </citation>
    <scope>NUCLEOTIDE SEQUENCE [LARGE SCALE GENOMIC DNA]</scope>
    <source>
        <strain evidence="2">LMG 21967 / CNCM I-2342 / ORS 2060</strain>
    </source>
</reference>
<dbReference type="AlphaFoldDB" id="B8ILU1"/>
<dbReference type="eggNOG" id="ENOG5032SBG">
    <property type="taxonomic scope" value="Bacteria"/>
</dbReference>
<dbReference type="NCBIfam" id="TIGR02215">
    <property type="entry name" value="phage_chp_gp8"/>
    <property type="match status" value="1"/>
</dbReference>
<dbReference type="EMBL" id="CP001349">
    <property type="protein sequence ID" value="ACL62066.1"/>
    <property type="molecule type" value="Genomic_DNA"/>
</dbReference>
<accession>B8ILU1</accession>
<dbReference type="CDD" id="cd08054">
    <property type="entry name" value="gp6"/>
    <property type="match status" value="1"/>
</dbReference>
<evidence type="ECO:0000313" key="2">
    <source>
        <dbReference type="Proteomes" id="UP000008207"/>
    </source>
</evidence>
<name>B8ILU1_METNO</name>
<proteinExistence type="predicted"/>
<dbReference type="KEGG" id="mno:Mnod_7327"/>